<dbReference type="Pfam" id="PF04055">
    <property type="entry name" value="Radical_SAM"/>
    <property type="match status" value="1"/>
</dbReference>
<dbReference type="PANTHER" id="PTHR43020">
    <property type="entry name" value="CDK5 REGULATORY SUBUNIT-ASSOCIATED PROTEIN 1"/>
    <property type="match status" value="1"/>
</dbReference>
<dbReference type="PANTHER" id="PTHR43020:SF2">
    <property type="entry name" value="MITOCHONDRIAL TRNA METHYLTHIOTRANSFERASE CDK5RAP1"/>
    <property type="match status" value="1"/>
</dbReference>
<keyword evidence="5" id="KW-0479">Metal-binding</keyword>
<evidence type="ECO:0000256" key="7">
    <source>
        <dbReference type="ARBA" id="ARBA00023014"/>
    </source>
</evidence>
<evidence type="ECO:0000256" key="3">
    <source>
        <dbReference type="ARBA" id="ARBA00022679"/>
    </source>
</evidence>
<feature type="domain" description="MTTase N-terminal" evidence="8">
    <location>
        <begin position="1"/>
        <end position="114"/>
    </location>
</feature>
<organism evidence="10 11">
    <name type="scientific">Candidatus Nealsonbacteria bacterium CG03_land_8_20_14_0_80_36_12</name>
    <dbReference type="NCBI Taxonomy" id="1974701"/>
    <lineage>
        <taxon>Bacteria</taxon>
        <taxon>Candidatus Nealsoniibacteriota</taxon>
    </lineage>
</organism>
<dbReference type="PROSITE" id="PS01278">
    <property type="entry name" value="MTTASE_RADICAL"/>
    <property type="match status" value="1"/>
</dbReference>
<comment type="caution">
    <text evidence="10">The sequence shown here is derived from an EMBL/GenBank/DDBJ whole genome shotgun (WGS) entry which is preliminary data.</text>
</comment>
<dbReference type="SFLD" id="SFLDG01082">
    <property type="entry name" value="B12-binding_domain_containing"/>
    <property type="match status" value="1"/>
</dbReference>
<feature type="domain" description="Radical SAM core" evidence="9">
    <location>
        <begin position="132"/>
        <end position="319"/>
    </location>
</feature>
<keyword evidence="4" id="KW-0949">S-adenosyl-L-methionine</keyword>
<evidence type="ECO:0000259" key="9">
    <source>
        <dbReference type="PROSITE" id="PS51918"/>
    </source>
</evidence>
<dbReference type="InterPro" id="IPR013848">
    <property type="entry name" value="Methylthiotransferase_N"/>
</dbReference>
<feature type="non-terminal residue" evidence="10">
    <location>
        <position position="319"/>
    </location>
</feature>
<dbReference type="InterPro" id="IPR006638">
    <property type="entry name" value="Elp3/MiaA/NifB-like_rSAM"/>
</dbReference>
<keyword evidence="7" id="KW-0411">Iron-sulfur</keyword>
<dbReference type="InterPro" id="IPR020612">
    <property type="entry name" value="Methylthiotransferase_CS"/>
</dbReference>
<keyword evidence="6" id="KW-0408">Iron</keyword>
<dbReference type="Gene3D" id="3.40.50.12160">
    <property type="entry name" value="Methylthiotransferase, N-terminal domain"/>
    <property type="match status" value="1"/>
</dbReference>
<evidence type="ECO:0000256" key="1">
    <source>
        <dbReference type="ARBA" id="ARBA00001966"/>
    </source>
</evidence>
<dbReference type="InterPro" id="IPR058240">
    <property type="entry name" value="rSAM_sf"/>
</dbReference>
<evidence type="ECO:0000256" key="6">
    <source>
        <dbReference type="ARBA" id="ARBA00023004"/>
    </source>
</evidence>
<accession>A0A2M7BYJ0</accession>
<dbReference type="FunFam" id="3.40.50.12160:FF:000003">
    <property type="entry name" value="CDK5 regulatory subunit-associated protein 1"/>
    <property type="match status" value="1"/>
</dbReference>
<dbReference type="InterPro" id="IPR038135">
    <property type="entry name" value="Methylthiotransferase_N_sf"/>
</dbReference>
<dbReference type="InterPro" id="IPR005839">
    <property type="entry name" value="Methylthiotransferase"/>
</dbReference>
<evidence type="ECO:0000256" key="2">
    <source>
        <dbReference type="ARBA" id="ARBA00022485"/>
    </source>
</evidence>
<dbReference type="CDD" id="cd01335">
    <property type="entry name" value="Radical_SAM"/>
    <property type="match status" value="1"/>
</dbReference>
<keyword evidence="3 10" id="KW-0808">Transferase</keyword>
<dbReference type="GO" id="GO:0051539">
    <property type="term" value="F:4 iron, 4 sulfur cluster binding"/>
    <property type="evidence" value="ECO:0007669"/>
    <property type="project" value="UniProtKB-KW"/>
</dbReference>
<protein>
    <submittedName>
        <fullName evidence="10">tRNA (N6-isopentenyl adenosine(37)-C2)-methylthiotransferase MiaB</fullName>
    </submittedName>
</protein>
<dbReference type="SFLD" id="SFLDS00029">
    <property type="entry name" value="Radical_SAM"/>
    <property type="match status" value="1"/>
</dbReference>
<dbReference type="Proteomes" id="UP000230324">
    <property type="component" value="Unassembled WGS sequence"/>
</dbReference>
<dbReference type="AlphaFoldDB" id="A0A2M7BYJ0"/>
<keyword evidence="2" id="KW-0004">4Fe-4S</keyword>
<comment type="cofactor">
    <cofactor evidence="1">
        <name>[4Fe-4S] cluster</name>
        <dbReference type="ChEBI" id="CHEBI:49883"/>
    </cofactor>
</comment>
<sequence length="319" mass="36916">MKYWIITFGCQMNQSDSERIARVLESIGYKSALNINRADLIVVNMCSVRQSAVDRVYGLWPKFHELKKKNKKLKTLLTGCILKKDFKTFKNLFDLILSIKSLANWGTILGDRISFPRSDLPKLDYLKIPSKYKTNFSALIPISNGCNNFCSYCVVPFVRGPLVCRDHKEILDEVKEVIQKGFKEIWLLGQNVNDYLSPIDSSVNFTWLLKMVNDIPGDFWIRFTSPHPKNFSEELVGIMAECDKITEYLNLPVQSGDDEILKKMNRNYRVKDYKTLVKKIREKVPNIALSTDIIVGFPGETKKQFENTLKLFKEIKFDM</sequence>
<dbReference type="NCBIfam" id="TIGR00089">
    <property type="entry name" value="MiaB/RimO family radical SAM methylthiotransferase"/>
    <property type="match status" value="1"/>
</dbReference>
<dbReference type="EMBL" id="PEUV01000027">
    <property type="protein sequence ID" value="PIV12690.1"/>
    <property type="molecule type" value="Genomic_DNA"/>
</dbReference>
<evidence type="ECO:0000313" key="11">
    <source>
        <dbReference type="Proteomes" id="UP000230324"/>
    </source>
</evidence>
<proteinExistence type="predicted"/>
<dbReference type="GO" id="GO:0005829">
    <property type="term" value="C:cytosol"/>
    <property type="evidence" value="ECO:0007669"/>
    <property type="project" value="TreeGrafter"/>
</dbReference>
<dbReference type="SUPFAM" id="SSF102114">
    <property type="entry name" value="Radical SAM enzymes"/>
    <property type="match status" value="1"/>
</dbReference>
<dbReference type="Pfam" id="PF00919">
    <property type="entry name" value="UPF0004"/>
    <property type="match status" value="1"/>
</dbReference>
<dbReference type="PROSITE" id="PS51918">
    <property type="entry name" value="RADICAL_SAM"/>
    <property type="match status" value="1"/>
</dbReference>
<evidence type="ECO:0000259" key="8">
    <source>
        <dbReference type="PROSITE" id="PS51449"/>
    </source>
</evidence>
<reference evidence="11" key="1">
    <citation type="submission" date="2017-09" db="EMBL/GenBank/DDBJ databases">
        <title>Depth-based differentiation of microbial function through sediment-hosted aquifers and enrichment of novel symbionts in the deep terrestrial subsurface.</title>
        <authorList>
            <person name="Probst A.J."/>
            <person name="Ladd B."/>
            <person name="Jarett J.K."/>
            <person name="Geller-Mcgrath D.E."/>
            <person name="Sieber C.M.K."/>
            <person name="Emerson J.B."/>
            <person name="Anantharaman K."/>
            <person name="Thomas B.C."/>
            <person name="Malmstrom R."/>
            <person name="Stieglmeier M."/>
            <person name="Klingl A."/>
            <person name="Woyke T."/>
            <person name="Ryan C.M."/>
            <person name="Banfield J.F."/>
        </authorList>
    </citation>
    <scope>NUCLEOTIDE SEQUENCE [LARGE SCALE GENOMIC DNA]</scope>
</reference>
<evidence type="ECO:0000256" key="4">
    <source>
        <dbReference type="ARBA" id="ARBA00022691"/>
    </source>
</evidence>
<dbReference type="GO" id="GO:0046872">
    <property type="term" value="F:metal ion binding"/>
    <property type="evidence" value="ECO:0007669"/>
    <property type="project" value="UniProtKB-KW"/>
</dbReference>
<evidence type="ECO:0000256" key="5">
    <source>
        <dbReference type="ARBA" id="ARBA00022723"/>
    </source>
</evidence>
<dbReference type="InterPro" id="IPR023404">
    <property type="entry name" value="rSAM_horseshoe"/>
</dbReference>
<dbReference type="SMART" id="SM00729">
    <property type="entry name" value="Elp3"/>
    <property type="match status" value="1"/>
</dbReference>
<dbReference type="PROSITE" id="PS51449">
    <property type="entry name" value="MTTASE_N"/>
    <property type="match status" value="1"/>
</dbReference>
<gene>
    <name evidence="10" type="ORF">COS47_01310</name>
</gene>
<dbReference type="InterPro" id="IPR007197">
    <property type="entry name" value="rSAM"/>
</dbReference>
<dbReference type="GO" id="GO:0035597">
    <property type="term" value="F:tRNA-2-methylthio-N(6)-dimethylallyladenosine(37) synthase activity"/>
    <property type="evidence" value="ECO:0007669"/>
    <property type="project" value="TreeGrafter"/>
</dbReference>
<dbReference type="Gene3D" id="3.80.30.20">
    <property type="entry name" value="tm_1862 like domain"/>
    <property type="match status" value="1"/>
</dbReference>
<evidence type="ECO:0000313" key="10">
    <source>
        <dbReference type="EMBL" id="PIV12690.1"/>
    </source>
</evidence>
<name>A0A2M7BYJ0_9BACT</name>